<evidence type="ECO:0000256" key="1">
    <source>
        <dbReference type="ARBA" id="ARBA00006226"/>
    </source>
</evidence>
<organism evidence="3 4">
    <name type="scientific">Lacipirellula parvula</name>
    <dbReference type="NCBI Taxonomy" id="2650471"/>
    <lineage>
        <taxon>Bacteria</taxon>
        <taxon>Pseudomonadati</taxon>
        <taxon>Planctomycetota</taxon>
        <taxon>Planctomycetia</taxon>
        <taxon>Pirellulales</taxon>
        <taxon>Lacipirellulaceae</taxon>
        <taxon>Lacipirellula</taxon>
    </lineage>
</organism>
<dbReference type="InterPro" id="IPR035093">
    <property type="entry name" value="RelE/ParE_toxin_dom_sf"/>
</dbReference>
<protein>
    <recommendedName>
        <fullName evidence="5">Toxin</fullName>
    </recommendedName>
</protein>
<evidence type="ECO:0000313" key="3">
    <source>
        <dbReference type="EMBL" id="BBO35364.1"/>
    </source>
</evidence>
<reference evidence="4" key="1">
    <citation type="submission" date="2019-10" db="EMBL/GenBank/DDBJ databases">
        <title>Lacipirellula parvula gen. nov., sp. nov., representing a lineage of planctomycetes widespread in freshwater anoxic habitats, and description of the family Lacipirellulaceae.</title>
        <authorList>
            <person name="Dedysh S.N."/>
            <person name="Kulichevskaya I.S."/>
            <person name="Beletsky A.V."/>
            <person name="Rakitin A.L."/>
            <person name="Mardanov A.V."/>
            <person name="Ivanova A.A."/>
            <person name="Saltykova V.X."/>
            <person name="Rijpstra W.I.C."/>
            <person name="Sinninghe Damste J.S."/>
            <person name="Ravin N.V."/>
        </authorList>
    </citation>
    <scope>NUCLEOTIDE SEQUENCE [LARGE SCALE GENOMIC DNA]</scope>
    <source>
        <strain evidence="4">PX69</strain>
    </source>
</reference>
<name>A0A5K7XEQ8_9BACT</name>
<proteinExistence type="inferred from homology"/>
<dbReference type="PANTHER" id="PTHR33755">
    <property type="entry name" value="TOXIN PARE1-RELATED"/>
    <property type="match status" value="1"/>
</dbReference>
<accession>A0A5K7XEQ8</accession>
<dbReference type="KEGG" id="lpav:PLANPX_4976"/>
<dbReference type="Gene3D" id="3.30.2310.20">
    <property type="entry name" value="RelE-like"/>
    <property type="match status" value="1"/>
</dbReference>
<dbReference type="SUPFAM" id="SSF143011">
    <property type="entry name" value="RelE-like"/>
    <property type="match status" value="1"/>
</dbReference>
<evidence type="ECO:0000313" key="4">
    <source>
        <dbReference type="Proteomes" id="UP000326837"/>
    </source>
</evidence>
<keyword evidence="2" id="KW-1277">Toxin-antitoxin system</keyword>
<keyword evidence="4" id="KW-1185">Reference proteome</keyword>
<dbReference type="InterPro" id="IPR007712">
    <property type="entry name" value="RelE/ParE_toxin"/>
</dbReference>
<comment type="similarity">
    <text evidence="1">Belongs to the RelE toxin family.</text>
</comment>
<dbReference type="InterPro" id="IPR051803">
    <property type="entry name" value="TA_system_RelE-like_toxin"/>
</dbReference>
<gene>
    <name evidence="3" type="ORF">PLANPX_4976</name>
</gene>
<evidence type="ECO:0000256" key="2">
    <source>
        <dbReference type="ARBA" id="ARBA00022649"/>
    </source>
</evidence>
<dbReference type="RefSeq" id="WP_152100759.1">
    <property type="nucleotide sequence ID" value="NZ_AP021861.1"/>
</dbReference>
<evidence type="ECO:0008006" key="5">
    <source>
        <dbReference type="Google" id="ProtNLM"/>
    </source>
</evidence>
<sequence length="97" mass="11263">MNRLAVYRSSAADQDLVEIWVYVARSSTKAADQILRQIDARIEGLRSQPEIGERVEASRAGLRRIIEGHYLIFYQLVDDGIRIVRILHSARRWEELL</sequence>
<dbReference type="Pfam" id="PF05016">
    <property type="entry name" value="ParE_toxin"/>
    <property type="match status" value="1"/>
</dbReference>
<dbReference type="EMBL" id="AP021861">
    <property type="protein sequence ID" value="BBO35364.1"/>
    <property type="molecule type" value="Genomic_DNA"/>
</dbReference>
<dbReference type="AlphaFoldDB" id="A0A5K7XEQ8"/>
<dbReference type="Proteomes" id="UP000326837">
    <property type="component" value="Chromosome"/>
</dbReference>